<dbReference type="Proteomes" id="UP001151760">
    <property type="component" value="Unassembled WGS sequence"/>
</dbReference>
<sequence length="228" mass="26133">MDYPSLLHSSHDKPLFPSRLENRRGRRNTSQKTLKKEQLLTFVQRSGEIYVVELMMQLLNLQVQKELLAADVHRGTLLTMTRFKNRKQAMQIYSNRALKSNEYNCSNPAGVIWCSIFLTLTVTLQQQGYSGHAVRVEGNYISGAGVCGLWTKLPDDEIVDPRSLEGCKTFWSSHFNLMTWKILEQPKDEWIVSTEAVYPIRATLREPILLSSSPFAPQYCRDDFVAGM</sequence>
<accession>A0ABQ5ACC5</accession>
<gene>
    <name evidence="2" type="ORF">Tco_0820386</name>
</gene>
<keyword evidence="3" id="KW-1185">Reference proteome</keyword>
<organism evidence="2 3">
    <name type="scientific">Tanacetum coccineum</name>
    <dbReference type="NCBI Taxonomy" id="301880"/>
    <lineage>
        <taxon>Eukaryota</taxon>
        <taxon>Viridiplantae</taxon>
        <taxon>Streptophyta</taxon>
        <taxon>Embryophyta</taxon>
        <taxon>Tracheophyta</taxon>
        <taxon>Spermatophyta</taxon>
        <taxon>Magnoliopsida</taxon>
        <taxon>eudicotyledons</taxon>
        <taxon>Gunneridae</taxon>
        <taxon>Pentapetalae</taxon>
        <taxon>asterids</taxon>
        <taxon>campanulids</taxon>
        <taxon>Asterales</taxon>
        <taxon>Asteraceae</taxon>
        <taxon>Asteroideae</taxon>
        <taxon>Anthemideae</taxon>
        <taxon>Anthemidinae</taxon>
        <taxon>Tanacetum</taxon>
    </lineage>
</organism>
<name>A0ABQ5ACC5_9ASTR</name>
<dbReference type="EMBL" id="BQNB010012102">
    <property type="protein sequence ID" value="GJS99216.1"/>
    <property type="molecule type" value="Genomic_DNA"/>
</dbReference>
<comment type="caution">
    <text evidence="2">The sequence shown here is derived from an EMBL/GenBank/DDBJ whole genome shotgun (WGS) entry which is preliminary data.</text>
</comment>
<protein>
    <submittedName>
        <fullName evidence="2">Uncharacterized protein</fullName>
    </submittedName>
</protein>
<feature type="region of interest" description="Disordered" evidence="1">
    <location>
        <begin position="1"/>
        <end position="31"/>
    </location>
</feature>
<reference evidence="2" key="1">
    <citation type="journal article" date="2022" name="Int. J. Mol. Sci.">
        <title>Draft Genome of Tanacetum Coccineum: Genomic Comparison of Closely Related Tanacetum-Family Plants.</title>
        <authorList>
            <person name="Yamashiro T."/>
            <person name="Shiraishi A."/>
            <person name="Nakayama K."/>
            <person name="Satake H."/>
        </authorList>
    </citation>
    <scope>NUCLEOTIDE SEQUENCE</scope>
</reference>
<evidence type="ECO:0000313" key="2">
    <source>
        <dbReference type="EMBL" id="GJS99216.1"/>
    </source>
</evidence>
<reference evidence="2" key="2">
    <citation type="submission" date="2022-01" db="EMBL/GenBank/DDBJ databases">
        <authorList>
            <person name="Yamashiro T."/>
            <person name="Shiraishi A."/>
            <person name="Satake H."/>
            <person name="Nakayama K."/>
        </authorList>
    </citation>
    <scope>NUCLEOTIDE SEQUENCE</scope>
</reference>
<evidence type="ECO:0000313" key="3">
    <source>
        <dbReference type="Proteomes" id="UP001151760"/>
    </source>
</evidence>
<proteinExistence type="predicted"/>
<evidence type="ECO:0000256" key="1">
    <source>
        <dbReference type="SAM" id="MobiDB-lite"/>
    </source>
</evidence>